<name>A0A380E2M4_STAAU</name>
<evidence type="ECO:0000313" key="3">
    <source>
        <dbReference type="Proteomes" id="UP000254502"/>
    </source>
</evidence>
<keyword evidence="2" id="KW-0347">Helicase</keyword>
<accession>A0A380E2M4</accession>
<dbReference type="EMBL" id="UHAQ01000003">
    <property type="protein sequence ID" value="SUK87963.1"/>
    <property type="molecule type" value="Genomic_DNA"/>
</dbReference>
<dbReference type="InterPro" id="IPR000836">
    <property type="entry name" value="PRTase_dom"/>
</dbReference>
<dbReference type="Proteomes" id="UP000254502">
    <property type="component" value="Unassembled WGS sequence"/>
</dbReference>
<keyword evidence="2" id="KW-0378">Hydrolase</keyword>
<dbReference type="CDD" id="cd06223">
    <property type="entry name" value="PRTases_typeI"/>
    <property type="match status" value="1"/>
</dbReference>
<sequence>MNNCLSCGAKLYENITIYNLFKKPNRLCDRCKENWDNIKLDIKARRCSRCLKHLNQNEAYCLDCKFLSAHFNLMEQLYCQFQYDGLMKEMIHQYKFLKDYYLCELLAHLIEIPQTSYDYIVPIPSSPAHDLSRTFNPVEAVLKAKGIRFDKILKMSNRPKQSHLTKKERLADENPFIIDTELDLNGKEILLVDDIYTTGLNNSSCRV</sequence>
<dbReference type="Gene3D" id="3.40.50.2020">
    <property type="match status" value="1"/>
</dbReference>
<gene>
    <name evidence="2" type="ORF">NCTC5664_02963</name>
</gene>
<evidence type="ECO:0000256" key="1">
    <source>
        <dbReference type="ARBA" id="ARBA00008007"/>
    </source>
</evidence>
<dbReference type="PANTHER" id="PTHR47505">
    <property type="entry name" value="DNA UTILIZATION PROTEIN YHGH"/>
    <property type="match status" value="1"/>
</dbReference>
<dbReference type="AlphaFoldDB" id="A0A380E2M4"/>
<dbReference type="GO" id="GO:0004386">
    <property type="term" value="F:helicase activity"/>
    <property type="evidence" value="ECO:0007669"/>
    <property type="project" value="UniProtKB-KW"/>
</dbReference>
<evidence type="ECO:0000313" key="2">
    <source>
        <dbReference type="EMBL" id="SUK87963.1"/>
    </source>
</evidence>
<protein>
    <submittedName>
        <fullName evidence="2">II DNA/RNA helicase ComFC</fullName>
    </submittedName>
</protein>
<keyword evidence="2" id="KW-0547">Nucleotide-binding</keyword>
<keyword evidence="2" id="KW-0067">ATP-binding</keyword>
<proteinExistence type="inferred from homology"/>
<dbReference type="SUPFAM" id="SSF53271">
    <property type="entry name" value="PRTase-like"/>
    <property type="match status" value="1"/>
</dbReference>
<comment type="similarity">
    <text evidence="1">Belongs to the ComF/GntX family.</text>
</comment>
<organism evidence="2 3">
    <name type="scientific">Staphylococcus aureus</name>
    <dbReference type="NCBI Taxonomy" id="1280"/>
    <lineage>
        <taxon>Bacteria</taxon>
        <taxon>Bacillati</taxon>
        <taxon>Bacillota</taxon>
        <taxon>Bacilli</taxon>
        <taxon>Bacillales</taxon>
        <taxon>Staphylococcaceae</taxon>
        <taxon>Staphylococcus</taxon>
    </lineage>
</organism>
<dbReference type="InterPro" id="IPR051910">
    <property type="entry name" value="ComF/GntX_DNA_util-trans"/>
</dbReference>
<dbReference type="PANTHER" id="PTHR47505:SF1">
    <property type="entry name" value="DNA UTILIZATION PROTEIN YHGH"/>
    <property type="match status" value="1"/>
</dbReference>
<dbReference type="InterPro" id="IPR029057">
    <property type="entry name" value="PRTase-like"/>
</dbReference>
<reference evidence="2 3" key="1">
    <citation type="submission" date="2018-06" db="EMBL/GenBank/DDBJ databases">
        <authorList>
            <consortium name="Pathogen Informatics"/>
            <person name="Doyle S."/>
        </authorList>
    </citation>
    <scope>NUCLEOTIDE SEQUENCE [LARGE SCALE GENOMIC DNA]</scope>
    <source>
        <strain evidence="2 3">NCTC5664</strain>
    </source>
</reference>